<accession>A0A174S8Z1</accession>
<keyword evidence="1" id="KW-0175">Coiled coil</keyword>
<evidence type="ECO:0000256" key="1">
    <source>
        <dbReference type="SAM" id="Coils"/>
    </source>
</evidence>
<feature type="region of interest" description="Disordered" evidence="2">
    <location>
        <begin position="244"/>
        <end position="284"/>
    </location>
</feature>
<feature type="compositionally biased region" description="Basic and acidic residues" evidence="2">
    <location>
        <begin position="244"/>
        <end position="255"/>
    </location>
</feature>
<evidence type="ECO:0000256" key="2">
    <source>
        <dbReference type="SAM" id="MobiDB-lite"/>
    </source>
</evidence>
<gene>
    <name evidence="3" type="ORF">ERS852498_03156</name>
</gene>
<organism evidence="3 4">
    <name type="scientific">Fusicatenibacter saccharivorans</name>
    <dbReference type="NCBI Taxonomy" id="1150298"/>
    <lineage>
        <taxon>Bacteria</taxon>
        <taxon>Bacillati</taxon>
        <taxon>Bacillota</taxon>
        <taxon>Clostridia</taxon>
        <taxon>Lachnospirales</taxon>
        <taxon>Lachnospiraceae</taxon>
        <taxon>Fusicatenibacter</taxon>
    </lineage>
</organism>
<dbReference type="Proteomes" id="UP000095709">
    <property type="component" value="Unassembled WGS sequence"/>
</dbReference>
<dbReference type="InterPro" id="IPR009785">
    <property type="entry name" value="Prophage_Lj928_Orf309"/>
</dbReference>
<sequence>MKELQIKISQEPAVIRCNFEDVKAQLSAKMAEYQGAVFTEESKSVAKAELASLRKTRDEVEKRRKEVKAQCLVPYNDFEEKVKELLEIIDEPICLIDSQLKEMEAERIRKRHADVETLYAECAGEWAEYLPLKEIYVKKWDNATTSLKQIEKELLTMIEKVSSEVAIIRNTQSDVVDDALQIYQKSRELGAALTRINTYEDNKKRALEAERIRRQQEEEQRLQAEIERAREEERRKLEEIAKAREEERKKAEETLKAAAMAASEPEVPFSLDDSEDSEDLPFPQPQTVTMWYKVIATPEELEQAEMALNSLGIYFERRQA</sequence>
<proteinExistence type="predicted"/>
<evidence type="ECO:0000313" key="4">
    <source>
        <dbReference type="Proteomes" id="UP000095709"/>
    </source>
</evidence>
<evidence type="ECO:0000313" key="3">
    <source>
        <dbReference type="EMBL" id="CUP92158.1"/>
    </source>
</evidence>
<dbReference type="EMBL" id="CZAL01000022">
    <property type="protein sequence ID" value="CUP92158.1"/>
    <property type="molecule type" value="Genomic_DNA"/>
</dbReference>
<reference evidence="3 4" key="1">
    <citation type="submission" date="2015-09" db="EMBL/GenBank/DDBJ databases">
        <authorList>
            <consortium name="Pathogen Informatics"/>
        </authorList>
    </citation>
    <scope>NUCLEOTIDE SEQUENCE [LARGE SCALE GENOMIC DNA]</scope>
    <source>
        <strain evidence="3 4">2789STDY5834885</strain>
    </source>
</reference>
<protein>
    <submittedName>
        <fullName evidence="3">Protein of uncharacterized function (DUF1351)</fullName>
    </submittedName>
</protein>
<feature type="coiled-coil region" evidence="1">
    <location>
        <begin position="43"/>
        <end position="70"/>
    </location>
</feature>
<dbReference type="AlphaFoldDB" id="A0A174S8Z1"/>
<name>A0A174S8Z1_9FIRM</name>
<dbReference type="RefSeq" id="WP_055268054.1">
    <property type="nucleotide sequence ID" value="NZ_CZAL01000022.1"/>
</dbReference>
<dbReference type="Pfam" id="PF07083">
    <property type="entry name" value="DUF1351"/>
    <property type="match status" value="1"/>
</dbReference>